<proteinExistence type="predicted"/>
<dbReference type="Proteomes" id="UP000287547">
    <property type="component" value="Unassembled WGS sequence"/>
</dbReference>
<gene>
    <name evidence="11" type="ORF">DMH04_45355</name>
</gene>
<feature type="compositionally biased region" description="Basic and acidic residues" evidence="8">
    <location>
        <begin position="806"/>
        <end position="815"/>
    </location>
</feature>
<keyword evidence="4" id="KW-0808">Transferase</keyword>
<dbReference type="InterPro" id="IPR013587">
    <property type="entry name" value="Nitrate/nitrite_sensing"/>
</dbReference>
<dbReference type="GO" id="GO:0005886">
    <property type="term" value="C:plasma membrane"/>
    <property type="evidence" value="ECO:0007669"/>
    <property type="project" value="TreeGrafter"/>
</dbReference>
<dbReference type="PANTHER" id="PTHR45436:SF5">
    <property type="entry name" value="SENSOR HISTIDINE KINASE TRCS"/>
    <property type="match status" value="1"/>
</dbReference>
<feature type="transmembrane region" description="Helical" evidence="9">
    <location>
        <begin position="21"/>
        <end position="42"/>
    </location>
</feature>
<dbReference type="GO" id="GO:0000160">
    <property type="term" value="P:phosphorelay signal transduction system"/>
    <property type="evidence" value="ECO:0007669"/>
    <property type="project" value="TreeGrafter"/>
</dbReference>
<keyword evidence="5 9" id="KW-0812">Transmembrane</keyword>
<protein>
    <recommendedName>
        <fullName evidence="2">histidine kinase</fullName>
        <ecNumber evidence="2">2.7.13.3</ecNumber>
    </recommendedName>
</protein>
<comment type="caution">
    <text evidence="11">The sequence shown here is derived from an EMBL/GenBank/DDBJ whole genome shotgun (WGS) entry which is preliminary data.</text>
</comment>
<dbReference type="AlphaFoldDB" id="A0A428YNT0"/>
<sequence length="815" mass="87598">MYDRHSAPAQPHRRLQSLGTRLRLSTLTLVALLGVTVLLGVLQIGLPSLKLKIIGDGVQEVSVPAVPALAELQAERQHALAYLAAPGADAAALRQQQTLTSQGLEKMQKASEALSGAPPEITDRLTAFTKLLDRLPEQRGLIESRSANPAQVFSYYNEVLDAATRLFDAQARFVPDVEITQSAIAAVGLFRVSDNMSRAGSLAVGALANQTFAAGEYQRFQHLVGAYHNELDTTAQYLGPGVRDRYTEVVEGSAYQRLSGIENALIARGPDPHRSGDKEITVSFPVSAREWADLTSTVSRQLVDLTVMQATTTAQAAADTGSEVFWTTALVLGALAAAAVAAAIVGVRLARQVSRRLGSLAQGVHRVATDNVPELVRVLHEDDDVDIRDDVVLLDEGPDEIGGVASRFRDAVVADLEARRREILLRKGTTRVLKELAHRIQLPVARLLSTVLAAQEKEQNPNVLRLLYAIDHEVVRARRIADHMIVLAGDQPRRQRRNPVPLFHIVQGAATETSPPEGPDPAGQLQRFSLQNIPEVSVKPLLAHQVAHVLSELMDNAVRYSPPESQIRVLGELTAHGVAIEIADAGMGLSRQALESANKLMRNPPEFDVMVREDAIGHLGFFVVAHLSRALGMIVAFQTSAFQGLSAVVTLPSELLASFPQEEAMADSGDWAAPAQSTWFGPATETTAEHDLALVASSAGPVRAEVPNTIGSAHDVGPRHARPPMTADPVVSAPNGEPPPLPRRRRGASLQPSAPPGVVHAAASLPSDEIDVATTRTQLSQLQRGTERGRQAAAAEPGPPQSPAWPREDEESRQR</sequence>
<dbReference type="InterPro" id="IPR036890">
    <property type="entry name" value="HATPase_C_sf"/>
</dbReference>
<dbReference type="EMBL" id="QHKI01000068">
    <property type="protein sequence ID" value="RSM70032.1"/>
    <property type="molecule type" value="Genomic_DNA"/>
</dbReference>
<dbReference type="InterPro" id="IPR003594">
    <property type="entry name" value="HATPase_dom"/>
</dbReference>
<dbReference type="SUPFAM" id="SSF55874">
    <property type="entry name" value="ATPase domain of HSP90 chaperone/DNA topoisomerase II/histidine kinase"/>
    <property type="match status" value="1"/>
</dbReference>
<keyword evidence="3" id="KW-0597">Phosphoprotein</keyword>
<evidence type="ECO:0000313" key="11">
    <source>
        <dbReference type="EMBL" id="RSM70032.1"/>
    </source>
</evidence>
<dbReference type="RefSeq" id="WP_037272116.1">
    <property type="nucleotide sequence ID" value="NZ_QHKI01000068.1"/>
</dbReference>
<dbReference type="EC" id="2.7.13.3" evidence="2"/>
<evidence type="ECO:0000256" key="8">
    <source>
        <dbReference type="SAM" id="MobiDB-lite"/>
    </source>
</evidence>
<keyword evidence="6" id="KW-0418">Kinase</keyword>
<dbReference type="SMART" id="SM00387">
    <property type="entry name" value="HATPase_c"/>
    <property type="match status" value="1"/>
</dbReference>
<feature type="region of interest" description="Disordered" evidence="8">
    <location>
        <begin position="707"/>
        <end position="815"/>
    </location>
</feature>
<evidence type="ECO:0000256" key="4">
    <source>
        <dbReference type="ARBA" id="ARBA00022679"/>
    </source>
</evidence>
<dbReference type="InterPro" id="IPR050428">
    <property type="entry name" value="TCS_sensor_his_kinase"/>
</dbReference>
<evidence type="ECO:0000313" key="12">
    <source>
        <dbReference type="Proteomes" id="UP000287547"/>
    </source>
</evidence>
<dbReference type="Pfam" id="PF08376">
    <property type="entry name" value="NIT"/>
    <property type="match status" value="1"/>
</dbReference>
<dbReference type="PANTHER" id="PTHR45436">
    <property type="entry name" value="SENSOR HISTIDINE KINASE YKOH"/>
    <property type="match status" value="1"/>
</dbReference>
<evidence type="ECO:0000256" key="7">
    <source>
        <dbReference type="ARBA" id="ARBA00022989"/>
    </source>
</evidence>
<feature type="compositionally biased region" description="Polar residues" evidence="8">
    <location>
        <begin position="774"/>
        <end position="784"/>
    </location>
</feature>
<organism evidence="11 12">
    <name type="scientific">Kibdelosporangium aridum</name>
    <dbReference type="NCBI Taxonomy" id="2030"/>
    <lineage>
        <taxon>Bacteria</taxon>
        <taxon>Bacillati</taxon>
        <taxon>Actinomycetota</taxon>
        <taxon>Actinomycetes</taxon>
        <taxon>Pseudonocardiales</taxon>
        <taxon>Pseudonocardiaceae</taxon>
        <taxon>Kibdelosporangium</taxon>
    </lineage>
</organism>
<dbReference type="Gene3D" id="3.30.565.10">
    <property type="entry name" value="Histidine kinase-like ATPase, C-terminal domain"/>
    <property type="match status" value="1"/>
</dbReference>
<comment type="catalytic activity">
    <reaction evidence="1">
        <text>ATP + protein L-histidine = ADP + protein N-phospho-L-histidine.</text>
        <dbReference type="EC" id="2.7.13.3"/>
    </reaction>
</comment>
<dbReference type="InterPro" id="IPR005467">
    <property type="entry name" value="His_kinase_dom"/>
</dbReference>
<evidence type="ECO:0000259" key="10">
    <source>
        <dbReference type="PROSITE" id="PS50109"/>
    </source>
</evidence>
<evidence type="ECO:0000256" key="6">
    <source>
        <dbReference type="ARBA" id="ARBA00022777"/>
    </source>
</evidence>
<keyword evidence="9" id="KW-0472">Membrane</keyword>
<evidence type="ECO:0000256" key="2">
    <source>
        <dbReference type="ARBA" id="ARBA00012438"/>
    </source>
</evidence>
<reference evidence="11 12" key="1">
    <citation type="submission" date="2018-05" db="EMBL/GenBank/DDBJ databases">
        <title>Evolution of GPA BGCs.</title>
        <authorList>
            <person name="Waglechner N."/>
            <person name="Wright G.D."/>
        </authorList>
    </citation>
    <scope>NUCLEOTIDE SEQUENCE [LARGE SCALE GENOMIC DNA]</scope>
    <source>
        <strain evidence="11 12">A82846</strain>
    </source>
</reference>
<feature type="domain" description="Histidine kinase" evidence="10">
    <location>
        <begin position="435"/>
        <end position="655"/>
    </location>
</feature>
<evidence type="ECO:0000256" key="9">
    <source>
        <dbReference type="SAM" id="Phobius"/>
    </source>
</evidence>
<dbReference type="GO" id="GO:0004673">
    <property type="term" value="F:protein histidine kinase activity"/>
    <property type="evidence" value="ECO:0007669"/>
    <property type="project" value="UniProtKB-EC"/>
</dbReference>
<evidence type="ECO:0000256" key="3">
    <source>
        <dbReference type="ARBA" id="ARBA00022553"/>
    </source>
</evidence>
<dbReference type="OrthoDB" id="3502710at2"/>
<name>A0A428YNT0_KIBAR</name>
<evidence type="ECO:0000256" key="5">
    <source>
        <dbReference type="ARBA" id="ARBA00022692"/>
    </source>
</evidence>
<accession>A0A428YNT0</accession>
<keyword evidence="7 9" id="KW-1133">Transmembrane helix</keyword>
<dbReference type="PROSITE" id="PS50109">
    <property type="entry name" value="HIS_KIN"/>
    <property type="match status" value="1"/>
</dbReference>
<dbReference type="Pfam" id="PF02518">
    <property type="entry name" value="HATPase_c"/>
    <property type="match status" value="1"/>
</dbReference>
<evidence type="ECO:0000256" key="1">
    <source>
        <dbReference type="ARBA" id="ARBA00000085"/>
    </source>
</evidence>